<dbReference type="SUPFAM" id="SSF46689">
    <property type="entry name" value="Homeodomain-like"/>
    <property type="match status" value="1"/>
</dbReference>
<proteinExistence type="predicted"/>
<evidence type="ECO:0000256" key="2">
    <source>
        <dbReference type="PROSITE-ProRule" id="PRU00335"/>
    </source>
</evidence>
<accession>A0ABU4GTA1</accession>
<dbReference type="PROSITE" id="PS50977">
    <property type="entry name" value="HTH_TETR_2"/>
    <property type="match status" value="1"/>
</dbReference>
<dbReference type="RefSeq" id="WP_318067017.1">
    <property type="nucleotide sequence ID" value="NZ_JAWONS010000329.1"/>
</dbReference>
<dbReference type="Pfam" id="PF14278">
    <property type="entry name" value="TetR_C_8"/>
    <property type="match status" value="1"/>
</dbReference>
<comment type="caution">
    <text evidence="4">The sequence shown here is derived from an EMBL/GenBank/DDBJ whole genome shotgun (WGS) entry which is preliminary data.</text>
</comment>
<keyword evidence="5" id="KW-1185">Reference proteome</keyword>
<dbReference type="InterPro" id="IPR001647">
    <property type="entry name" value="HTH_TetR"/>
</dbReference>
<protein>
    <submittedName>
        <fullName evidence="4">TetR/AcrR family transcriptional regulator</fullName>
    </submittedName>
</protein>
<gene>
    <name evidence="4" type="ORF">RZO55_25110</name>
</gene>
<dbReference type="PANTHER" id="PTHR43479">
    <property type="entry name" value="ACREF/ENVCD OPERON REPRESSOR-RELATED"/>
    <property type="match status" value="1"/>
</dbReference>
<reference evidence="4 5" key="1">
    <citation type="submission" date="2023-10" db="EMBL/GenBank/DDBJ databases">
        <title>A novel Glycoside Hydrolase 43-Like Enzyme from Clostrdium boliviensis is an Endo-xylanase, and a Candidate for Xylooligosaccharides Production from Different Xylan Substrates.</title>
        <authorList>
            <person name="Alvarez M.T."/>
            <person name="Rocabado-Villegas L.R."/>
            <person name="Salas-Veizaga D.M."/>
            <person name="Linares-Pasten J.A."/>
            <person name="Gudmundsdottir E.E."/>
            <person name="Hreggvidsson G.O."/>
            <person name="Adlercreutz P."/>
            <person name="Nordberg Karlsson E."/>
        </authorList>
    </citation>
    <scope>NUCLEOTIDE SEQUENCE [LARGE SCALE GENOMIC DNA]</scope>
    <source>
        <strain evidence="4 5">E-1</strain>
    </source>
</reference>
<keyword evidence="1 2" id="KW-0238">DNA-binding</keyword>
<dbReference type="InterPro" id="IPR039532">
    <property type="entry name" value="TetR_C_Firmicutes"/>
</dbReference>
<dbReference type="EMBL" id="JAWONS010000329">
    <property type="protein sequence ID" value="MDW2800855.1"/>
    <property type="molecule type" value="Genomic_DNA"/>
</dbReference>
<dbReference type="Pfam" id="PF00440">
    <property type="entry name" value="TetR_N"/>
    <property type="match status" value="1"/>
</dbReference>
<evidence type="ECO:0000313" key="4">
    <source>
        <dbReference type="EMBL" id="MDW2800855.1"/>
    </source>
</evidence>
<dbReference type="Proteomes" id="UP001276854">
    <property type="component" value="Unassembled WGS sequence"/>
</dbReference>
<dbReference type="PANTHER" id="PTHR43479:SF7">
    <property type="entry name" value="TETR-FAMILY TRANSCRIPTIONAL REGULATOR"/>
    <property type="match status" value="1"/>
</dbReference>
<evidence type="ECO:0000313" key="5">
    <source>
        <dbReference type="Proteomes" id="UP001276854"/>
    </source>
</evidence>
<feature type="domain" description="HTH tetR-type" evidence="3">
    <location>
        <begin position="3"/>
        <end position="63"/>
    </location>
</feature>
<feature type="DNA-binding region" description="H-T-H motif" evidence="2">
    <location>
        <begin position="26"/>
        <end position="45"/>
    </location>
</feature>
<evidence type="ECO:0000256" key="1">
    <source>
        <dbReference type="ARBA" id="ARBA00023125"/>
    </source>
</evidence>
<evidence type="ECO:0000259" key="3">
    <source>
        <dbReference type="PROSITE" id="PS50977"/>
    </source>
</evidence>
<dbReference type="InterPro" id="IPR050624">
    <property type="entry name" value="HTH-type_Tx_Regulator"/>
</dbReference>
<organism evidence="4 5">
    <name type="scientific">Clostridium boliviensis</name>
    <dbReference type="NCBI Taxonomy" id="318465"/>
    <lineage>
        <taxon>Bacteria</taxon>
        <taxon>Bacillati</taxon>
        <taxon>Bacillota</taxon>
        <taxon>Clostridia</taxon>
        <taxon>Eubacteriales</taxon>
        <taxon>Clostridiaceae</taxon>
        <taxon>Clostridium</taxon>
    </lineage>
</organism>
<dbReference type="Gene3D" id="1.10.357.10">
    <property type="entry name" value="Tetracycline Repressor, domain 2"/>
    <property type="match status" value="1"/>
</dbReference>
<sequence length="194" mass="22739">MSQITKRALETSLKNLLLQKPLNKITISDIAKDCGINRMTFYYHFKDIYDLIEWTCNEETARAINGKKTYETWQQGFLQTFQMVLENKPFITNVYHSISKEKIEDYFYAITFDLLFGVVEEKAVGMSVTESDKKFIANFYNFAFVGLLLDWIKKGMREDPQLIIDQVSILIHGDVSRALNRYEFNRSNQITQND</sequence>
<name>A0ABU4GTA1_9CLOT</name>
<dbReference type="InterPro" id="IPR009057">
    <property type="entry name" value="Homeodomain-like_sf"/>
</dbReference>